<dbReference type="EMBL" id="JACHJR010000001">
    <property type="protein sequence ID" value="MBB4947604.1"/>
    <property type="molecule type" value="Genomic_DNA"/>
</dbReference>
<dbReference type="GO" id="GO:0016787">
    <property type="term" value="F:hydrolase activity"/>
    <property type="evidence" value="ECO:0007669"/>
    <property type="project" value="UniProtKB-KW"/>
</dbReference>
<evidence type="ECO:0000256" key="1">
    <source>
        <dbReference type="ARBA" id="ARBA00001946"/>
    </source>
</evidence>
<dbReference type="Gene3D" id="3.90.79.10">
    <property type="entry name" value="Nucleoside Triphosphate Pyrophosphohydrolase"/>
    <property type="match status" value="1"/>
</dbReference>
<feature type="domain" description="Nudix hydrolase" evidence="5">
    <location>
        <begin position="7"/>
        <end position="145"/>
    </location>
</feature>
<dbReference type="CDD" id="cd02883">
    <property type="entry name" value="NUDIX_Hydrolase"/>
    <property type="match status" value="1"/>
</dbReference>
<keyword evidence="7" id="KW-1185">Reference proteome</keyword>
<dbReference type="Pfam" id="PF00293">
    <property type="entry name" value="NUDIX"/>
    <property type="match status" value="1"/>
</dbReference>
<dbReference type="Proteomes" id="UP000573327">
    <property type="component" value="Unassembled WGS sequence"/>
</dbReference>
<dbReference type="AlphaFoldDB" id="A0A7W7SBU4"/>
<evidence type="ECO:0000256" key="2">
    <source>
        <dbReference type="ARBA" id="ARBA00005582"/>
    </source>
</evidence>
<dbReference type="InterPro" id="IPR020084">
    <property type="entry name" value="NUDIX_hydrolase_CS"/>
</dbReference>
<evidence type="ECO:0000313" key="7">
    <source>
        <dbReference type="Proteomes" id="UP000573327"/>
    </source>
</evidence>
<dbReference type="InterPro" id="IPR020476">
    <property type="entry name" value="Nudix_hydrolase"/>
</dbReference>
<sequence length="154" mass="16866">MTAELERRQRVAAYGVCVQDGQVLLARWAAPDGTHAWTVPGGGLDHGEDPYEAVIREVREETGYQVEPERLLGIHSQRLLDPPFARKGSPKDFHGLRIVYAARVVGGSLRNEVGGSTDLAAWFPLGEVAGLVRVSLVDIALELYRSRPEVGRVP</sequence>
<evidence type="ECO:0000259" key="5">
    <source>
        <dbReference type="PROSITE" id="PS51462"/>
    </source>
</evidence>
<keyword evidence="3 4" id="KW-0378">Hydrolase</keyword>
<comment type="similarity">
    <text evidence="2 4">Belongs to the Nudix hydrolase family.</text>
</comment>
<gene>
    <name evidence="6" type="ORF">F4556_003139</name>
</gene>
<evidence type="ECO:0000256" key="4">
    <source>
        <dbReference type="RuleBase" id="RU003476"/>
    </source>
</evidence>
<dbReference type="InterPro" id="IPR000086">
    <property type="entry name" value="NUDIX_hydrolase_dom"/>
</dbReference>
<evidence type="ECO:0000313" key="6">
    <source>
        <dbReference type="EMBL" id="MBB4947604.1"/>
    </source>
</evidence>
<accession>A0A7W7SBU4</accession>
<protein>
    <submittedName>
        <fullName evidence="6">ADP-ribose pyrophosphatase YjhB (NUDIX family)</fullName>
    </submittedName>
</protein>
<reference evidence="6 7" key="1">
    <citation type="submission" date="2020-08" db="EMBL/GenBank/DDBJ databases">
        <title>Sequencing the genomes of 1000 actinobacteria strains.</title>
        <authorList>
            <person name="Klenk H.-P."/>
        </authorList>
    </citation>
    <scope>NUCLEOTIDE SEQUENCE [LARGE SCALE GENOMIC DNA]</scope>
    <source>
        <strain evidence="6 7">DSM 44786</strain>
    </source>
</reference>
<dbReference type="PROSITE" id="PS00893">
    <property type="entry name" value="NUDIX_BOX"/>
    <property type="match status" value="1"/>
</dbReference>
<organism evidence="6 7">
    <name type="scientific">Kitasatospora gansuensis</name>
    <dbReference type="NCBI Taxonomy" id="258050"/>
    <lineage>
        <taxon>Bacteria</taxon>
        <taxon>Bacillati</taxon>
        <taxon>Actinomycetota</taxon>
        <taxon>Actinomycetes</taxon>
        <taxon>Kitasatosporales</taxon>
        <taxon>Streptomycetaceae</taxon>
        <taxon>Kitasatospora</taxon>
    </lineage>
</organism>
<dbReference type="RefSeq" id="WP_184915831.1">
    <property type="nucleotide sequence ID" value="NZ_JACHJR010000001.1"/>
</dbReference>
<comment type="caution">
    <text evidence="6">The sequence shown here is derived from an EMBL/GenBank/DDBJ whole genome shotgun (WGS) entry which is preliminary data.</text>
</comment>
<dbReference type="SUPFAM" id="SSF55811">
    <property type="entry name" value="Nudix"/>
    <property type="match status" value="1"/>
</dbReference>
<comment type="cofactor">
    <cofactor evidence="1">
        <name>Mg(2+)</name>
        <dbReference type="ChEBI" id="CHEBI:18420"/>
    </cofactor>
</comment>
<dbReference type="PANTHER" id="PTHR43046">
    <property type="entry name" value="GDP-MANNOSE MANNOSYL HYDROLASE"/>
    <property type="match status" value="1"/>
</dbReference>
<evidence type="ECO:0000256" key="3">
    <source>
        <dbReference type="ARBA" id="ARBA00022801"/>
    </source>
</evidence>
<dbReference type="PRINTS" id="PR00502">
    <property type="entry name" value="NUDIXFAMILY"/>
</dbReference>
<dbReference type="PANTHER" id="PTHR43046:SF16">
    <property type="entry name" value="ADP-RIBOSE PYROPHOSPHATASE YJHB-RELATED"/>
    <property type="match status" value="1"/>
</dbReference>
<name>A0A7W7SBU4_9ACTN</name>
<dbReference type="InterPro" id="IPR015797">
    <property type="entry name" value="NUDIX_hydrolase-like_dom_sf"/>
</dbReference>
<dbReference type="PROSITE" id="PS51462">
    <property type="entry name" value="NUDIX"/>
    <property type="match status" value="1"/>
</dbReference>
<proteinExistence type="inferred from homology"/>